<proteinExistence type="predicted"/>
<organism evidence="2 3">
    <name type="scientific">Xenopus laevis</name>
    <name type="common">African clawed frog</name>
    <dbReference type="NCBI Taxonomy" id="8355"/>
    <lineage>
        <taxon>Eukaryota</taxon>
        <taxon>Metazoa</taxon>
        <taxon>Chordata</taxon>
        <taxon>Craniata</taxon>
        <taxon>Vertebrata</taxon>
        <taxon>Euteleostomi</taxon>
        <taxon>Amphibia</taxon>
        <taxon>Batrachia</taxon>
        <taxon>Anura</taxon>
        <taxon>Pipoidea</taxon>
        <taxon>Pipidae</taxon>
        <taxon>Xenopodinae</taxon>
        <taxon>Xenopus</taxon>
        <taxon>Xenopus</taxon>
    </lineage>
</organism>
<keyword evidence="1" id="KW-0472">Membrane</keyword>
<sequence length="87" mass="9917">MVTFHLLICNWECSRTCTGFIIADANCYTLLQAVLCQQRCKSSHFWSMVLNTVLGLLHTVVFSCAPLRCAFFRSAAGERRSRRTQLL</sequence>
<feature type="transmembrane region" description="Helical" evidence="1">
    <location>
        <begin position="53"/>
        <end position="72"/>
    </location>
</feature>
<dbReference type="EMBL" id="CM004466">
    <property type="protein sequence ID" value="OCU02372.1"/>
    <property type="molecule type" value="Genomic_DNA"/>
</dbReference>
<reference evidence="3" key="1">
    <citation type="journal article" date="2016" name="Nature">
        <title>Genome evolution in the allotetraploid frog Xenopus laevis.</title>
        <authorList>
            <person name="Session A.M."/>
            <person name="Uno Y."/>
            <person name="Kwon T."/>
            <person name="Chapman J.A."/>
            <person name="Toyoda A."/>
            <person name="Takahashi S."/>
            <person name="Fukui A."/>
            <person name="Hikosaka A."/>
            <person name="Suzuki A."/>
            <person name="Kondo M."/>
            <person name="van Heeringen S.J."/>
            <person name="Quigley I."/>
            <person name="Heinz S."/>
            <person name="Ogino H."/>
            <person name="Ochi H."/>
            <person name="Hellsten U."/>
            <person name="Lyons J.B."/>
            <person name="Simakov O."/>
            <person name="Putnam N."/>
            <person name="Stites J."/>
            <person name="Kuroki Y."/>
            <person name="Tanaka T."/>
            <person name="Michiue T."/>
            <person name="Watanabe M."/>
            <person name="Bogdanovic O."/>
            <person name="Lister R."/>
            <person name="Georgiou G."/>
            <person name="Paranjpe S.S."/>
            <person name="van Kruijsbergen I."/>
            <person name="Shu S."/>
            <person name="Carlson J."/>
            <person name="Kinoshita T."/>
            <person name="Ohta Y."/>
            <person name="Mawaribuchi S."/>
            <person name="Jenkins J."/>
            <person name="Grimwood J."/>
            <person name="Schmutz J."/>
            <person name="Mitros T."/>
            <person name="Mozaffari S.V."/>
            <person name="Suzuki Y."/>
            <person name="Haramoto Y."/>
            <person name="Yamamoto T.S."/>
            <person name="Takagi C."/>
            <person name="Heald R."/>
            <person name="Miller K."/>
            <person name="Haudenschild C."/>
            <person name="Kitzman J."/>
            <person name="Nakayama T."/>
            <person name="Izutsu Y."/>
            <person name="Robert J."/>
            <person name="Fortriede J."/>
            <person name="Burns K."/>
            <person name="Lotay V."/>
            <person name="Karimi K."/>
            <person name="Yasuoka Y."/>
            <person name="Dichmann D.S."/>
            <person name="Flajnik M.F."/>
            <person name="Houston D.W."/>
            <person name="Shendure J."/>
            <person name="DuPasquier L."/>
            <person name="Vize P.D."/>
            <person name="Zorn A.M."/>
            <person name="Ito M."/>
            <person name="Marcotte E.M."/>
            <person name="Wallingford J.B."/>
            <person name="Ito Y."/>
            <person name="Asashima M."/>
            <person name="Ueno N."/>
            <person name="Matsuda Y."/>
            <person name="Veenstra G.J."/>
            <person name="Fujiyama A."/>
            <person name="Harland R.M."/>
            <person name="Taira M."/>
            <person name="Rokhsar D.S."/>
        </authorList>
    </citation>
    <scope>NUCLEOTIDE SEQUENCE [LARGE SCALE GENOMIC DNA]</scope>
    <source>
        <strain evidence="3">J</strain>
    </source>
</reference>
<dbReference type="AlphaFoldDB" id="A0A974E3L4"/>
<name>A0A974E3L4_XENLA</name>
<evidence type="ECO:0000256" key="1">
    <source>
        <dbReference type="SAM" id="Phobius"/>
    </source>
</evidence>
<protein>
    <submittedName>
        <fullName evidence="2">Uncharacterized protein</fullName>
    </submittedName>
</protein>
<dbReference type="Proteomes" id="UP000694892">
    <property type="component" value="Chromosome 1L"/>
</dbReference>
<keyword evidence="1" id="KW-0812">Transmembrane</keyword>
<evidence type="ECO:0000313" key="2">
    <source>
        <dbReference type="EMBL" id="OCU02372.1"/>
    </source>
</evidence>
<accession>A0A974E3L4</accession>
<keyword evidence="1" id="KW-1133">Transmembrane helix</keyword>
<evidence type="ECO:0000313" key="3">
    <source>
        <dbReference type="Proteomes" id="UP000694892"/>
    </source>
</evidence>
<gene>
    <name evidence="2" type="ORF">XELAEV_18008135mg</name>
</gene>